<dbReference type="Pfam" id="PF03807">
    <property type="entry name" value="F420_oxidored"/>
    <property type="match status" value="1"/>
</dbReference>
<reference evidence="3 4" key="1">
    <citation type="submission" date="2020-08" db="EMBL/GenBank/DDBJ databases">
        <title>Sequencing the genomes of 1000 actinobacteria strains.</title>
        <authorList>
            <person name="Klenk H.-P."/>
        </authorList>
    </citation>
    <scope>NUCLEOTIDE SEQUENCE [LARGE SCALE GENOMIC DNA]</scope>
    <source>
        <strain evidence="3 4">DSM 45790</strain>
    </source>
</reference>
<dbReference type="InterPro" id="IPR051267">
    <property type="entry name" value="STEAP_metalloreductase"/>
</dbReference>
<comment type="caution">
    <text evidence="3">The sequence shown here is derived from an EMBL/GenBank/DDBJ whole genome shotgun (WGS) entry which is preliminary data.</text>
</comment>
<proteinExistence type="predicted"/>
<feature type="domain" description="Pyrroline-5-carboxylate reductase catalytic N-terminal" evidence="2">
    <location>
        <begin position="3"/>
        <end position="91"/>
    </location>
</feature>
<evidence type="ECO:0000256" key="1">
    <source>
        <dbReference type="ARBA" id="ARBA00023002"/>
    </source>
</evidence>
<evidence type="ECO:0000313" key="4">
    <source>
        <dbReference type="Proteomes" id="UP000588112"/>
    </source>
</evidence>
<protein>
    <recommendedName>
        <fullName evidence="2">Pyrroline-5-carboxylate reductase catalytic N-terminal domain-containing protein</fullName>
    </recommendedName>
</protein>
<dbReference type="PANTHER" id="PTHR14239:SF10">
    <property type="entry name" value="REDUCTASE"/>
    <property type="match status" value="1"/>
</dbReference>
<dbReference type="PANTHER" id="PTHR14239">
    <property type="entry name" value="DUDULIN-RELATED"/>
    <property type="match status" value="1"/>
</dbReference>
<dbReference type="Gene3D" id="3.40.50.720">
    <property type="entry name" value="NAD(P)-binding Rossmann-like Domain"/>
    <property type="match status" value="1"/>
</dbReference>
<organism evidence="3 4">
    <name type="scientific">Sphaerisporangium krabiense</name>
    <dbReference type="NCBI Taxonomy" id="763782"/>
    <lineage>
        <taxon>Bacteria</taxon>
        <taxon>Bacillati</taxon>
        <taxon>Actinomycetota</taxon>
        <taxon>Actinomycetes</taxon>
        <taxon>Streptosporangiales</taxon>
        <taxon>Streptosporangiaceae</taxon>
        <taxon>Sphaerisporangium</taxon>
    </lineage>
</organism>
<keyword evidence="1" id="KW-0560">Oxidoreductase</keyword>
<dbReference type="InterPro" id="IPR036291">
    <property type="entry name" value="NAD(P)-bd_dom_sf"/>
</dbReference>
<keyword evidence="4" id="KW-1185">Reference proteome</keyword>
<dbReference type="Proteomes" id="UP000588112">
    <property type="component" value="Unassembled WGS sequence"/>
</dbReference>
<dbReference type="GO" id="GO:0016491">
    <property type="term" value="F:oxidoreductase activity"/>
    <property type="evidence" value="ECO:0007669"/>
    <property type="project" value="UniProtKB-KW"/>
</dbReference>
<gene>
    <name evidence="3" type="ORF">BJ981_000480</name>
</gene>
<sequence>MTVSVIGAGAMGRAIAHRYVLAGERVILTDLRADRAIRVAAETGAEMVTDVRAALRADVVTLALGYREALDLVTAHSSGLTGLVLVDTTNPFDGFAAGPDRHGAFSVAERLARAAPRTSVVKAFNTLCAAALLAGSIDDAQPDVFVAADDDAAKATVIEIVDRTGLRALDSGGLRNARALEQMAVLCVELITRLGLRPQAAMKFLPTW</sequence>
<dbReference type="SUPFAM" id="SSF51735">
    <property type="entry name" value="NAD(P)-binding Rossmann-fold domains"/>
    <property type="match status" value="1"/>
</dbReference>
<dbReference type="RefSeq" id="WP_184608098.1">
    <property type="nucleotide sequence ID" value="NZ_BOOS01000066.1"/>
</dbReference>
<evidence type="ECO:0000259" key="2">
    <source>
        <dbReference type="Pfam" id="PF03807"/>
    </source>
</evidence>
<dbReference type="InterPro" id="IPR028939">
    <property type="entry name" value="P5C_Rdtase_cat_N"/>
</dbReference>
<name>A0A7W8YZQ6_9ACTN</name>
<dbReference type="AlphaFoldDB" id="A0A7W8YZQ6"/>
<accession>A0A7W8YZQ6</accession>
<dbReference type="EMBL" id="JACHBR010000001">
    <property type="protein sequence ID" value="MBB5624781.1"/>
    <property type="molecule type" value="Genomic_DNA"/>
</dbReference>
<evidence type="ECO:0000313" key="3">
    <source>
        <dbReference type="EMBL" id="MBB5624781.1"/>
    </source>
</evidence>